<comment type="caution">
    <text evidence="4">The sequence shown here is derived from an EMBL/GenBank/DDBJ whole genome shotgun (WGS) entry which is preliminary data.</text>
</comment>
<dbReference type="AlphaFoldDB" id="A0A813GP77"/>
<keyword evidence="1" id="KW-0328">Glycosyltransferase</keyword>
<name>A0A813GP77_POLGL</name>
<evidence type="ECO:0000313" key="5">
    <source>
        <dbReference type="Proteomes" id="UP000654075"/>
    </source>
</evidence>
<keyword evidence="2" id="KW-0808">Transferase</keyword>
<organism evidence="4 5">
    <name type="scientific">Polarella glacialis</name>
    <name type="common">Dinoflagellate</name>
    <dbReference type="NCBI Taxonomy" id="89957"/>
    <lineage>
        <taxon>Eukaryota</taxon>
        <taxon>Sar</taxon>
        <taxon>Alveolata</taxon>
        <taxon>Dinophyceae</taxon>
        <taxon>Suessiales</taxon>
        <taxon>Suessiaceae</taxon>
        <taxon>Polarella</taxon>
    </lineage>
</organism>
<dbReference type="EMBL" id="CAJNNV010028836">
    <property type="protein sequence ID" value="CAE8625886.1"/>
    <property type="molecule type" value="Genomic_DNA"/>
</dbReference>
<protein>
    <submittedName>
        <fullName evidence="4">Uncharacterized protein</fullName>
    </submittedName>
</protein>
<dbReference type="PANTHER" id="PTHR31306:SF4">
    <property type="entry name" value="ALPHA-1,2-GALACTOSYLTRANSFERASE"/>
    <property type="match status" value="1"/>
</dbReference>
<feature type="compositionally biased region" description="Basic residues" evidence="3">
    <location>
        <begin position="741"/>
        <end position="755"/>
    </location>
</feature>
<keyword evidence="5" id="KW-1185">Reference proteome</keyword>
<proteinExistence type="predicted"/>
<dbReference type="GO" id="GO:0000139">
    <property type="term" value="C:Golgi membrane"/>
    <property type="evidence" value="ECO:0007669"/>
    <property type="project" value="TreeGrafter"/>
</dbReference>
<evidence type="ECO:0000256" key="1">
    <source>
        <dbReference type="ARBA" id="ARBA00022676"/>
    </source>
</evidence>
<feature type="region of interest" description="Disordered" evidence="3">
    <location>
        <begin position="715"/>
        <end position="764"/>
    </location>
</feature>
<evidence type="ECO:0000256" key="2">
    <source>
        <dbReference type="ARBA" id="ARBA00022679"/>
    </source>
</evidence>
<feature type="compositionally biased region" description="Polar residues" evidence="3">
    <location>
        <begin position="721"/>
        <end position="730"/>
    </location>
</feature>
<evidence type="ECO:0000313" key="4">
    <source>
        <dbReference type="EMBL" id="CAE8625886.1"/>
    </source>
</evidence>
<dbReference type="GO" id="GO:0016757">
    <property type="term" value="F:glycosyltransferase activity"/>
    <property type="evidence" value="ECO:0007669"/>
    <property type="project" value="UniProtKB-KW"/>
</dbReference>
<dbReference type="InterPro" id="IPR008630">
    <property type="entry name" value="Glyco_trans_34"/>
</dbReference>
<dbReference type="Proteomes" id="UP000654075">
    <property type="component" value="Unassembled WGS sequence"/>
</dbReference>
<dbReference type="GO" id="GO:0006487">
    <property type="term" value="P:protein N-linked glycosylation"/>
    <property type="evidence" value="ECO:0007669"/>
    <property type="project" value="TreeGrafter"/>
</dbReference>
<dbReference type="OrthoDB" id="417427at2759"/>
<dbReference type="PANTHER" id="PTHR31306">
    <property type="entry name" value="ALPHA-1,6-MANNOSYLTRANSFERASE MNN11-RELATED"/>
    <property type="match status" value="1"/>
</dbReference>
<accession>A0A813GP77</accession>
<gene>
    <name evidence="4" type="ORF">PGLA1383_LOCUS42864</name>
</gene>
<reference evidence="4" key="1">
    <citation type="submission" date="2021-02" db="EMBL/GenBank/DDBJ databases">
        <authorList>
            <person name="Dougan E. K."/>
            <person name="Rhodes N."/>
            <person name="Thang M."/>
            <person name="Chan C."/>
        </authorList>
    </citation>
    <scope>NUCLEOTIDE SEQUENCE</scope>
</reference>
<feature type="non-terminal residue" evidence="4">
    <location>
        <position position="1046"/>
    </location>
</feature>
<evidence type="ECO:0000256" key="3">
    <source>
        <dbReference type="SAM" id="MobiDB-lite"/>
    </source>
</evidence>
<sequence length="1046" mass="114578">MQALADEEWSVLENSMRFRLRGCSHIQPDSGCGTEAAQGLPGRKVVSRRARAAPLPCLLKCLAAASNASTLMQFCPPGNGRSIAEQPAVSAATRALLEGLAGSPGGPRSLTRFCGQGHHLYSTVAGNNDVKNIQSQFRSTSSSLPNACKRILRSDEGVSLAVVHLKGSTRKQEANILQAALDGPCAPSALLIISSSALQGSKVVRRAMSSPLNWDELARATGPDSDHVGYTSRLTWWSLLFRTRPRSSMTRKAEGEPKSGPPNLYCSSGGRLLPIMSAQRHSTAQGCDMCCAGSERDVHRAMARGSLSTQSKGGSWLCSAEEGEEETLARMLEGGDVSGNCLARIRSSLSCARDEHDLSGMDWIDMRENMRSALVDAREGSGTGFENGLHGQLHRLVFNTEHGGFNLESGRRGWISNFQGRFARHLIGATGAEKCLVGQIALQFFVLFFVDRRTHGLWKSEEAFTGSDGESQSDGKIHLAEADQELPLCLSKEEDGSSWGRPDVLSTRIRLLQAVRWMQLFDSGWPIFKLLSLLAHNECRRGHRKCQPRCPEEWIVKMMADLEAKVPDLLAVDGGFSDSKLRTLAMQLWSSQGTVWASARNVCGDLAVALAGASIAVAMARTQNIWEAYIFVTFTELHLADLTGRVACAQAALLHNQHLWEILGYVEDVLQAEAPYGFGSPCKLSFCPFGGSPDLASCSCRPLYGKGREDRAEAGIRHGNEQGQKSSTVSPKHKEEEARAPRRQARRAVGRRQSKKGGLLRPSGVCIISTDPGGDRPLEQNLSYLVTTQQTLAANFWSFTYHLNRLYARLHGYRFRRPEISSDELKASLADGLQPPRRVQWSIVRLVQQELEDRSCRYVVWLDSDAYIVSSEPLEAVLVQHGLLNSSGSPSAHRLFLFASAVSGGLQTHGTGIGTQRPTSLNISDHFMIIRNTPAARQLVAQWWRMPLIAAHGLERFREELFLEQTVMNELFPALHRLTAPAPPLIHFEGHSGMFARHAGGIKDQALAVSLRDALVARVLAPISHPDSSWAEVVRRDEVASELLNL</sequence>